<dbReference type="Proteomes" id="UP001248581">
    <property type="component" value="Chromosome"/>
</dbReference>
<sequence length="90" mass="10442">MINDGYTDLEYSLSNDHELNVRLSSLLNELCHVFRMHPDGHWKSLYKPKYTKLMALEIKSKPFLIKQLLALKDPVVSNITHAAIEFNKNT</sequence>
<dbReference type="RefSeq" id="WP_348389066.1">
    <property type="nucleotide sequence ID" value="NZ_CP134146.1"/>
</dbReference>
<name>A0ABY9TMZ6_9GAMM</name>
<evidence type="ECO:0000313" key="1">
    <source>
        <dbReference type="EMBL" id="WNC69924.1"/>
    </source>
</evidence>
<protein>
    <submittedName>
        <fullName evidence="1">Uncharacterized protein</fullName>
    </submittedName>
</protein>
<accession>A0ABY9TMZ6</accession>
<gene>
    <name evidence="1" type="ORF">RI845_07245</name>
</gene>
<dbReference type="EMBL" id="CP134146">
    <property type="protein sequence ID" value="WNC69924.1"/>
    <property type="molecule type" value="Genomic_DNA"/>
</dbReference>
<reference evidence="2" key="1">
    <citation type="submission" date="2023-09" db="EMBL/GenBank/DDBJ databases">
        <authorList>
            <person name="Zhang C."/>
        </authorList>
    </citation>
    <scope>NUCLEOTIDE SEQUENCE [LARGE SCALE GENOMIC DNA]</scope>
    <source>
        <strain evidence="2">SQ345</strain>
    </source>
</reference>
<keyword evidence="2" id="KW-1185">Reference proteome</keyword>
<organism evidence="1 2">
    <name type="scientific">Thalassotalea nanhaiensis</name>
    <dbReference type="NCBI Taxonomy" id="3065648"/>
    <lineage>
        <taxon>Bacteria</taxon>
        <taxon>Pseudomonadati</taxon>
        <taxon>Pseudomonadota</taxon>
        <taxon>Gammaproteobacteria</taxon>
        <taxon>Alteromonadales</taxon>
        <taxon>Colwelliaceae</taxon>
        <taxon>Thalassotalea</taxon>
    </lineage>
</organism>
<evidence type="ECO:0000313" key="2">
    <source>
        <dbReference type="Proteomes" id="UP001248581"/>
    </source>
</evidence>
<proteinExistence type="predicted"/>